<reference evidence="2" key="2">
    <citation type="submission" date="2020-05" db="UniProtKB">
        <authorList>
            <consortium name="EnsemblMetazoa"/>
        </authorList>
    </citation>
    <scope>IDENTIFICATION</scope>
    <source>
        <strain evidence="2">IAEA</strain>
    </source>
</reference>
<feature type="transmembrane region" description="Helical" evidence="1">
    <location>
        <begin position="110"/>
        <end position="128"/>
    </location>
</feature>
<keyword evidence="3" id="KW-1185">Reference proteome</keyword>
<dbReference type="VEuPathDB" id="VectorBase:GPAI031824"/>
<evidence type="ECO:0000313" key="2">
    <source>
        <dbReference type="EnsemblMetazoa" id="GPAI031824-PA"/>
    </source>
</evidence>
<evidence type="ECO:0000256" key="1">
    <source>
        <dbReference type="SAM" id="Phobius"/>
    </source>
</evidence>
<dbReference type="EnsemblMetazoa" id="GPAI031824-RA">
    <property type="protein sequence ID" value="GPAI031824-PA"/>
    <property type="gene ID" value="GPAI031824"/>
</dbReference>
<keyword evidence="1" id="KW-0472">Membrane</keyword>
<accession>A0A1B0A1S1</accession>
<keyword evidence="1" id="KW-1133">Transmembrane helix</keyword>
<reference evidence="3" key="1">
    <citation type="submission" date="2014-03" db="EMBL/GenBank/DDBJ databases">
        <authorList>
            <person name="Aksoy S."/>
            <person name="Warren W."/>
            <person name="Wilson R.K."/>
        </authorList>
    </citation>
    <scope>NUCLEOTIDE SEQUENCE [LARGE SCALE GENOMIC DNA]</scope>
    <source>
        <strain evidence="3">IAEA</strain>
    </source>
</reference>
<evidence type="ECO:0000313" key="3">
    <source>
        <dbReference type="Proteomes" id="UP000092445"/>
    </source>
</evidence>
<organism evidence="2 3">
    <name type="scientific">Glossina pallidipes</name>
    <name type="common">Tsetse fly</name>
    <dbReference type="NCBI Taxonomy" id="7398"/>
    <lineage>
        <taxon>Eukaryota</taxon>
        <taxon>Metazoa</taxon>
        <taxon>Ecdysozoa</taxon>
        <taxon>Arthropoda</taxon>
        <taxon>Hexapoda</taxon>
        <taxon>Insecta</taxon>
        <taxon>Pterygota</taxon>
        <taxon>Neoptera</taxon>
        <taxon>Endopterygota</taxon>
        <taxon>Diptera</taxon>
        <taxon>Brachycera</taxon>
        <taxon>Muscomorpha</taxon>
        <taxon>Hippoboscoidea</taxon>
        <taxon>Glossinidae</taxon>
        <taxon>Glossina</taxon>
    </lineage>
</organism>
<dbReference type="Proteomes" id="UP000092445">
    <property type="component" value="Unassembled WGS sequence"/>
</dbReference>
<proteinExistence type="predicted"/>
<name>A0A1B0A1S1_GLOPL</name>
<protein>
    <submittedName>
        <fullName evidence="2">Uncharacterized protein</fullName>
    </submittedName>
</protein>
<sequence>MKYQHTGHRGYKAVSASPTVAFSNYSGIVSSNNRESLLKNRSLFTYWGFAGNNNFSPIIKANALINQSHRKRLGKTCSASLTATTNEILNVFRLPQKRALIESRRKTSNVNQSLGIFLLLAFLAYPASNSRVQEF</sequence>
<dbReference type="AlphaFoldDB" id="A0A1B0A1S1"/>
<keyword evidence="1" id="KW-0812">Transmembrane</keyword>